<reference evidence="2" key="1">
    <citation type="journal article" date="2001" name="Int. J. Syst. Evol. Microbiol.">
        <title>Methanofollis aquaemaris sp. nov., a methanogen isolated from an aquaculture fish pond.</title>
        <authorList>
            <person name="Lai M.C."/>
            <person name="Chen S.C."/>
        </authorList>
    </citation>
    <scope>NUCLEOTIDE SEQUENCE</scope>
    <source>
        <strain evidence="2">N2F9704</strain>
    </source>
</reference>
<sequence length="92" mass="10541">MDLIHVDGKKKGQILLYALSTCGWCAKTKDLLNTLGVEYDYLFVDQLPKDEMEKVYTEIIHRYNPMGSFPTLVINGKTIVGYQEDEIREALV</sequence>
<evidence type="ECO:0000313" key="3">
    <source>
        <dbReference type="Proteomes" id="UP001042704"/>
    </source>
</evidence>
<dbReference type="Pfam" id="PF00462">
    <property type="entry name" value="Glutaredoxin"/>
    <property type="match status" value="1"/>
</dbReference>
<dbReference type="KEGG" id="maqe:RJ40_01775"/>
<reference evidence="2" key="2">
    <citation type="submission" date="2019-02" db="EMBL/GenBank/DDBJ databases">
        <authorList>
            <person name="Chen S.-C."/>
            <person name="Chien H.-H."/>
            <person name="Lai M.-C."/>
        </authorList>
    </citation>
    <scope>NUCLEOTIDE SEQUENCE</scope>
    <source>
        <strain evidence="2">N2F9704</strain>
    </source>
</reference>
<evidence type="ECO:0000313" key="2">
    <source>
        <dbReference type="EMBL" id="QSZ66317.1"/>
    </source>
</evidence>
<dbReference type="GeneID" id="76423046"/>
<feature type="domain" description="GST N-terminal" evidence="1">
    <location>
        <begin position="12"/>
        <end position="92"/>
    </location>
</feature>
<dbReference type="PROSITE" id="PS51354">
    <property type="entry name" value="GLUTAREDOXIN_2"/>
    <property type="match status" value="1"/>
</dbReference>
<dbReference type="Gene3D" id="3.40.30.10">
    <property type="entry name" value="Glutaredoxin"/>
    <property type="match status" value="1"/>
</dbReference>
<name>A0A8A3S1I8_9EURY</name>
<dbReference type="EMBL" id="CP036172">
    <property type="protein sequence ID" value="QSZ66317.1"/>
    <property type="molecule type" value="Genomic_DNA"/>
</dbReference>
<dbReference type="InterPro" id="IPR002109">
    <property type="entry name" value="Glutaredoxin"/>
</dbReference>
<organism evidence="2 3">
    <name type="scientific">Methanofollis aquaemaris</name>
    <dbReference type="NCBI Taxonomy" id="126734"/>
    <lineage>
        <taxon>Archaea</taxon>
        <taxon>Methanobacteriati</taxon>
        <taxon>Methanobacteriota</taxon>
        <taxon>Stenosarchaea group</taxon>
        <taxon>Methanomicrobia</taxon>
        <taxon>Methanomicrobiales</taxon>
        <taxon>Methanomicrobiaceae</taxon>
        <taxon>Methanofollis</taxon>
    </lineage>
</organism>
<dbReference type="CDD" id="cd02976">
    <property type="entry name" value="NrdH"/>
    <property type="match status" value="1"/>
</dbReference>
<dbReference type="InterPro" id="IPR004045">
    <property type="entry name" value="Glutathione_S-Trfase_N"/>
</dbReference>
<gene>
    <name evidence="2" type="ORF">RJ40_01775</name>
</gene>
<dbReference type="RefSeq" id="WP_265581642.1">
    <property type="nucleotide sequence ID" value="NZ_CP036172.1"/>
</dbReference>
<dbReference type="InterPro" id="IPR036249">
    <property type="entry name" value="Thioredoxin-like_sf"/>
</dbReference>
<evidence type="ECO:0000259" key="1">
    <source>
        <dbReference type="PROSITE" id="PS50404"/>
    </source>
</evidence>
<proteinExistence type="predicted"/>
<protein>
    <submittedName>
        <fullName evidence="2">Glutaredoxin family protein</fullName>
    </submittedName>
</protein>
<dbReference type="PROSITE" id="PS50404">
    <property type="entry name" value="GST_NTER"/>
    <property type="match status" value="1"/>
</dbReference>
<keyword evidence="3" id="KW-1185">Reference proteome</keyword>
<dbReference type="Proteomes" id="UP001042704">
    <property type="component" value="Chromosome"/>
</dbReference>
<dbReference type="SUPFAM" id="SSF52833">
    <property type="entry name" value="Thioredoxin-like"/>
    <property type="match status" value="1"/>
</dbReference>
<dbReference type="AlphaFoldDB" id="A0A8A3S1I8"/>
<accession>A0A8A3S1I8</accession>